<proteinExistence type="predicted"/>
<organism evidence="1">
    <name type="scientific">Siphoviridae sp. ctYh54</name>
    <dbReference type="NCBI Taxonomy" id="2826379"/>
    <lineage>
        <taxon>Viruses</taxon>
        <taxon>Duplodnaviria</taxon>
        <taxon>Heunggongvirae</taxon>
        <taxon>Uroviricota</taxon>
        <taxon>Caudoviricetes</taxon>
    </lineage>
</organism>
<name>A0A8S5ME09_9CAUD</name>
<reference evidence="1" key="1">
    <citation type="journal article" date="2021" name="Proc. Natl. Acad. Sci. U.S.A.">
        <title>A Catalog of Tens of Thousands of Viruses from Human Metagenomes Reveals Hidden Associations with Chronic Diseases.</title>
        <authorList>
            <person name="Tisza M.J."/>
            <person name="Buck C.B."/>
        </authorList>
    </citation>
    <scope>NUCLEOTIDE SEQUENCE</scope>
    <source>
        <strain evidence="1">CtYh54</strain>
    </source>
</reference>
<dbReference type="EMBL" id="BK014884">
    <property type="protein sequence ID" value="DAD80466.1"/>
    <property type="molecule type" value="Genomic_DNA"/>
</dbReference>
<sequence length="192" mass="22016">MESENIKPLGKIPELAEAVIQDRYGSKSKSEVSSKPEVSLNVLKEGQCKELCQSGACNADCCGCVAFLESHFKVLKKFIPDENQEYYLEKYKDNGFKYVKPLTKNQKCVFLNKNNSCSIHHSHLRPNYCKCFGEVSTNPLSACIHINKDVEKELAEFRYYFLLKEARNGNEVAKFTLEQFKSYFEEQGVIEK</sequence>
<accession>A0A8S5ME09</accession>
<evidence type="ECO:0000313" key="1">
    <source>
        <dbReference type="EMBL" id="DAD80466.1"/>
    </source>
</evidence>
<protein>
    <submittedName>
        <fullName evidence="1">Uncharacterized protein</fullName>
    </submittedName>
</protein>